<dbReference type="PATRIC" id="fig|176090.4.peg.1306"/>
<dbReference type="PANTHER" id="PTHR36435">
    <property type="entry name" value="SLR1288 PROTEIN"/>
    <property type="match status" value="1"/>
</dbReference>
<dbReference type="EMBL" id="JPEN01000074">
    <property type="protein sequence ID" value="KGM36829.1"/>
    <property type="molecule type" value="Genomic_DNA"/>
</dbReference>
<feature type="transmembrane region" description="Helical" evidence="2">
    <location>
        <begin position="21"/>
        <end position="46"/>
    </location>
</feature>
<dbReference type="GO" id="GO:0006508">
    <property type="term" value="P:proteolysis"/>
    <property type="evidence" value="ECO:0007669"/>
    <property type="project" value="UniProtKB-KW"/>
</dbReference>
<keyword evidence="5" id="KW-1185">Reference proteome</keyword>
<dbReference type="GO" id="GO:0004175">
    <property type="term" value="F:endopeptidase activity"/>
    <property type="evidence" value="ECO:0007669"/>
    <property type="project" value="UniProtKB-ARBA"/>
</dbReference>
<feature type="domain" description="CAAX prenyl protease 2/Lysostaphin resistance protein A-like" evidence="3">
    <location>
        <begin position="149"/>
        <end position="234"/>
    </location>
</feature>
<dbReference type="eggNOG" id="COG1266">
    <property type="taxonomic scope" value="Bacteria"/>
</dbReference>
<feature type="transmembrane region" description="Helical" evidence="2">
    <location>
        <begin position="298"/>
        <end position="320"/>
    </location>
</feature>
<keyword evidence="4" id="KW-0645">Protease</keyword>
<dbReference type="STRING" id="176090.SSIN_1344"/>
<evidence type="ECO:0000313" key="4">
    <source>
        <dbReference type="EMBL" id="KGM36829.1"/>
    </source>
</evidence>
<keyword evidence="2" id="KW-0812">Transmembrane</keyword>
<evidence type="ECO:0000313" key="5">
    <source>
        <dbReference type="Proteomes" id="UP000030019"/>
    </source>
</evidence>
<dbReference type="GO" id="GO:0080120">
    <property type="term" value="P:CAAX-box protein maturation"/>
    <property type="evidence" value="ECO:0007669"/>
    <property type="project" value="UniProtKB-ARBA"/>
</dbReference>
<dbReference type="RefSeq" id="WP_037617110.1">
    <property type="nucleotide sequence ID" value="NZ_JPEN01000074.1"/>
</dbReference>
<keyword evidence="2" id="KW-1133">Transmembrane helix</keyword>
<gene>
    <name evidence="4" type="ORF">SSIN_1344</name>
</gene>
<dbReference type="AlphaFoldDB" id="A0A0A0DFJ7"/>
<dbReference type="Proteomes" id="UP000030019">
    <property type="component" value="Unassembled WGS sequence"/>
</dbReference>
<accession>A0A0A0DFJ7</accession>
<dbReference type="InterPro" id="IPR052710">
    <property type="entry name" value="CAAX_protease"/>
</dbReference>
<feature type="transmembrane region" description="Helical" evidence="2">
    <location>
        <begin position="202"/>
        <end position="230"/>
    </location>
</feature>
<comment type="caution">
    <text evidence="4">The sequence shown here is derived from an EMBL/GenBank/DDBJ whole genome shotgun (WGS) entry which is preliminary data.</text>
</comment>
<feature type="transmembrane region" description="Helical" evidence="2">
    <location>
        <begin position="180"/>
        <end position="196"/>
    </location>
</feature>
<evidence type="ECO:0000256" key="1">
    <source>
        <dbReference type="ARBA" id="ARBA00009067"/>
    </source>
</evidence>
<comment type="similarity">
    <text evidence="1">Belongs to the UPF0177 family.</text>
</comment>
<feature type="transmembrane region" description="Helical" evidence="2">
    <location>
        <begin position="66"/>
        <end position="83"/>
    </location>
</feature>
<dbReference type="PANTHER" id="PTHR36435:SF1">
    <property type="entry name" value="CAAX AMINO TERMINAL PROTEASE FAMILY PROTEIN"/>
    <property type="match status" value="1"/>
</dbReference>
<feature type="transmembrane region" description="Helical" evidence="2">
    <location>
        <begin position="104"/>
        <end position="125"/>
    </location>
</feature>
<keyword evidence="2" id="KW-0472">Membrane</keyword>
<feature type="transmembrane region" description="Helical" evidence="2">
    <location>
        <begin position="250"/>
        <end position="272"/>
    </location>
</feature>
<feature type="transmembrane region" description="Helical" evidence="2">
    <location>
        <begin position="145"/>
        <end position="168"/>
    </location>
</feature>
<evidence type="ECO:0000256" key="2">
    <source>
        <dbReference type="SAM" id="Phobius"/>
    </source>
</evidence>
<name>A0A0A0DFJ7_9STRE</name>
<dbReference type="Pfam" id="PF02517">
    <property type="entry name" value="Rce1-like"/>
    <property type="match status" value="1"/>
</dbReference>
<protein>
    <submittedName>
        <fullName evidence="4">Putative protease</fullName>
    </submittedName>
</protein>
<evidence type="ECO:0000259" key="3">
    <source>
        <dbReference type="Pfam" id="PF02517"/>
    </source>
</evidence>
<reference evidence="4 5" key="1">
    <citation type="submission" date="2014-06" db="EMBL/GenBank/DDBJ databases">
        <authorList>
            <person name="Teng J.L."/>
            <person name="Huang Y."/>
            <person name="Tse H."/>
            <person name="Lau S.K."/>
            <person name="Woo P.C."/>
        </authorList>
    </citation>
    <scope>NUCLEOTIDE SEQUENCE [LARGE SCALE GENOMIC DNA]</scope>
    <source>
        <strain evidence="4 5">HKU4</strain>
    </source>
</reference>
<keyword evidence="4" id="KW-0378">Hydrolase</keyword>
<proteinExistence type="inferred from homology"/>
<organism evidence="4 5">
    <name type="scientific">Streptococcus sinensis</name>
    <dbReference type="NCBI Taxonomy" id="176090"/>
    <lineage>
        <taxon>Bacteria</taxon>
        <taxon>Bacillati</taxon>
        <taxon>Bacillota</taxon>
        <taxon>Bacilli</taxon>
        <taxon>Lactobacillales</taxon>
        <taxon>Streptococcaceae</taxon>
        <taxon>Streptococcus</taxon>
    </lineage>
</organism>
<sequence length="323" mass="36966">MFFSPEPLNPKKDLGRFSAACFTYSIVMLVVIFIYTFLSIFLVLPQQDFDLAKTEEIVTKFMESDGGAYIIASCLGILVFTIFRGKQLFTQDLRKKNKKMTAKVFFFMICFLFFAQLCSALTTQFMESVLSLFGLDLSEIISQDFSSRSVTMFIYSTIMAPITEEIIFRGAGLRVLEKDGKVFAIIMTALLFGLFHENLYQLYFATIIGLGFGYIAFEYSIFWAIFFHIFNNLVIAEGLDFLTNYIPESIVNIVNYLLMATGSTVVLIVLILNWPKIKAYIDENRPQPGTYRQAFKSVWFWVFSSLCILSAVLPILIIYINSR</sequence>
<dbReference type="InterPro" id="IPR003675">
    <property type="entry name" value="Rce1/LyrA-like_dom"/>
</dbReference>